<dbReference type="AlphaFoldDB" id="A0A2K8UAZ6"/>
<dbReference type="EMBL" id="CP020370">
    <property type="protein sequence ID" value="AUB82746.1"/>
    <property type="molecule type" value="Genomic_DNA"/>
</dbReference>
<sequence length="283" mass="30440">MLTLQVITYPSDRYIALDKSAAVDTARDATQVPSAWSIVGVIEGVPPFTRNGTTGSVPKASVSFQQKDSKSTEVKVVNSFKSEVSLSPGSQVPSFPVTADLSYGLDLARSSKTENTLTLQKTLDNVSDNFDGAYGILIVAKPTIINYPFSHRTFGHTEVARVDRLIVDQMDLYSEPYLLADPTLGKGENQIGLPMPFRPKTSLPWIITWRIQSITHYVPPLLLSAAAAPAEAGLHAGPVQGDDGTQAASDADPNQPQAAVPIGKKAFCWGCLPQSGGWRSIKR</sequence>
<feature type="region of interest" description="Disordered" evidence="1">
    <location>
        <begin position="234"/>
        <end position="258"/>
    </location>
</feature>
<evidence type="ECO:0000256" key="1">
    <source>
        <dbReference type="SAM" id="MobiDB-lite"/>
    </source>
</evidence>
<accession>A0A2K8UAZ6</accession>
<evidence type="ECO:0000313" key="3">
    <source>
        <dbReference type="Proteomes" id="UP000232638"/>
    </source>
</evidence>
<proteinExistence type="predicted"/>
<gene>
    <name evidence="2" type="ORF">THSYN_18585</name>
</gene>
<feature type="compositionally biased region" description="Polar residues" evidence="1">
    <location>
        <begin position="246"/>
        <end position="257"/>
    </location>
</feature>
<organism evidence="2 3">
    <name type="scientific">Candidatus Thiodictyon syntrophicum</name>
    <dbReference type="NCBI Taxonomy" id="1166950"/>
    <lineage>
        <taxon>Bacteria</taxon>
        <taxon>Pseudomonadati</taxon>
        <taxon>Pseudomonadota</taxon>
        <taxon>Gammaproteobacteria</taxon>
        <taxon>Chromatiales</taxon>
        <taxon>Chromatiaceae</taxon>
        <taxon>Thiodictyon</taxon>
    </lineage>
</organism>
<protein>
    <submittedName>
        <fullName evidence="2">Uncharacterized protein</fullName>
    </submittedName>
</protein>
<dbReference type="Proteomes" id="UP000232638">
    <property type="component" value="Chromosome"/>
</dbReference>
<name>A0A2K8UAZ6_9GAMM</name>
<keyword evidence="3" id="KW-1185">Reference proteome</keyword>
<dbReference type="KEGG" id="tsy:THSYN_18585"/>
<evidence type="ECO:0000313" key="2">
    <source>
        <dbReference type="EMBL" id="AUB82746.1"/>
    </source>
</evidence>
<reference evidence="2 3" key="1">
    <citation type="submission" date="2017-03" db="EMBL/GenBank/DDBJ databases">
        <title>Complete genome sequence of Candidatus 'Thiodictyon syntrophicum' sp. nov. strain Cad16T, a photolithoautotroph purple sulfur bacterium isolated from an alpine meromictic lake.</title>
        <authorList>
            <person name="Luedin S.M."/>
            <person name="Pothier J.F."/>
            <person name="Danza F."/>
            <person name="Storelli N."/>
            <person name="Wittwer M."/>
            <person name="Tonolla M."/>
        </authorList>
    </citation>
    <scope>NUCLEOTIDE SEQUENCE [LARGE SCALE GENOMIC DNA]</scope>
    <source>
        <strain evidence="2 3">Cad16T</strain>
    </source>
</reference>